<dbReference type="RefSeq" id="WP_119840597.1">
    <property type="nucleotide sequence ID" value="NZ_CP060436.1"/>
</dbReference>
<keyword evidence="4" id="KW-1133">Transmembrane helix</keyword>
<comment type="subcellular location">
    <subcellularLocation>
        <location evidence="1">Membrane</location>
        <topology evidence="1">Multi-pass membrane protein</topology>
    </subcellularLocation>
</comment>
<reference evidence="7 8" key="1">
    <citation type="submission" date="2020-08" db="EMBL/GenBank/DDBJ databases">
        <title>Genome sequence of Rhodobacteraceae bacterium Lw-13e.</title>
        <authorList>
            <person name="Poehlein A."/>
            <person name="Wolter L."/>
            <person name="Daniel R."/>
            <person name="Brinkhoff T."/>
        </authorList>
    </citation>
    <scope>NUCLEOTIDE SEQUENCE [LARGE SCALE GENOMIC DNA]</scope>
    <source>
        <strain evidence="7 8">Lw-13e</strain>
    </source>
</reference>
<dbReference type="KEGG" id="palw:PSAL_002280"/>
<evidence type="ECO:0000256" key="2">
    <source>
        <dbReference type="ARBA" id="ARBA00009853"/>
    </source>
</evidence>
<accession>A0A418SCN4</accession>
<name>A0A418SCN4_9RHOB</name>
<dbReference type="OrthoDB" id="9815809at2"/>
<dbReference type="Gene3D" id="1.10.3730.20">
    <property type="match status" value="1"/>
</dbReference>
<evidence type="ECO:0000256" key="1">
    <source>
        <dbReference type="ARBA" id="ARBA00004141"/>
    </source>
</evidence>
<dbReference type="PANTHER" id="PTHR22911">
    <property type="entry name" value="ACYL-MALONYL CONDENSING ENZYME-RELATED"/>
    <property type="match status" value="1"/>
</dbReference>
<dbReference type="InterPro" id="IPR037185">
    <property type="entry name" value="EmrE-like"/>
</dbReference>
<sequence length="316" mass="33759">METPHRDNPLLGITLMSAFCVVAPCADAVVKILGAEMTSAMILLFRFALQALLLLPLAILLRKPWPARGRPMRLTLLRTVLHMGGVYFMIVSLRYLPLADAIAIAFVMPFLTLIAGRLFLNEEIGPRRIAAVAVGFAGTLLVIQPSFAAVGLPALLPLLVAVNFTAFSLVTRQVARATDPIAMQALSGIMATVILLPVLLIGSAFGVEELALDIPPGQLWGLVLLTGIFGSFGHLLMTWSLRYAPASTLAPMQYLELPVTALVGWLVFREFPNGLALVGIAIIIGAGLYIILRERAIARAGSATPLPHPPSPPPAL</sequence>
<evidence type="ECO:0000256" key="4">
    <source>
        <dbReference type="ARBA" id="ARBA00022989"/>
    </source>
</evidence>
<evidence type="ECO:0000313" key="8">
    <source>
        <dbReference type="Proteomes" id="UP000283786"/>
    </source>
</evidence>
<dbReference type="PANTHER" id="PTHR22911:SF6">
    <property type="entry name" value="SOLUTE CARRIER FAMILY 35 MEMBER G1"/>
    <property type="match status" value="1"/>
</dbReference>
<dbReference type="InterPro" id="IPR000620">
    <property type="entry name" value="EamA_dom"/>
</dbReference>
<organism evidence="7 8">
    <name type="scientific">Pseudooceanicola algae</name>
    <dbReference type="NCBI Taxonomy" id="1537215"/>
    <lineage>
        <taxon>Bacteria</taxon>
        <taxon>Pseudomonadati</taxon>
        <taxon>Pseudomonadota</taxon>
        <taxon>Alphaproteobacteria</taxon>
        <taxon>Rhodobacterales</taxon>
        <taxon>Paracoccaceae</taxon>
        <taxon>Pseudooceanicola</taxon>
    </lineage>
</organism>
<keyword evidence="8" id="KW-1185">Reference proteome</keyword>
<keyword evidence="5" id="KW-0472">Membrane</keyword>
<feature type="domain" description="EamA" evidence="6">
    <location>
        <begin position="155"/>
        <end position="291"/>
    </location>
</feature>
<comment type="similarity">
    <text evidence="2">Belongs to the drug/metabolite transporter (DMT) superfamily. 10 TMS drug/metabolite exporter (DME) (TC 2.A.7.3) family.</text>
</comment>
<evidence type="ECO:0000259" key="6">
    <source>
        <dbReference type="Pfam" id="PF00892"/>
    </source>
</evidence>
<feature type="domain" description="EamA" evidence="6">
    <location>
        <begin position="12"/>
        <end position="143"/>
    </location>
</feature>
<dbReference type="EMBL" id="CP060436">
    <property type="protein sequence ID" value="QPM89019.1"/>
    <property type="molecule type" value="Genomic_DNA"/>
</dbReference>
<dbReference type="GO" id="GO:0016020">
    <property type="term" value="C:membrane"/>
    <property type="evidence" value="ECO:0007669"/>
    <property type="project" value="UniProtKB-SubCell"/>
</dbReference>
<evidence type="ECO:0000313" key="7">
    <source>
        <dbReference type="EMBL" id="QPM89019.1"/>
    </source>
</evidence>
<evidence type="ECO:0000256" key="5">
    <source>
        <dbReference type="ARBA" id="ARBA00023136"/>
    </source>
</evidence>
<protein>
    <submittedName>
        <fullName evidence="7">Riboflavin transporter</fullName>
    </submittedName>
</protein>
<dbReference type="SUPFAM" id="SSF103481">
    <property type="entry name" value="Multidrug resistance efflux transporter EmrE"/>
    <property type="match status" value="2"/>
</dbReference>
<evidence type="ECO:0000256" key="3">
    <source>
        <dbReference type="ARBA" id="ARBA00022692"/>
    </source>
</evidence>
<dbReference type="Proteomes" id="UP000283786">
    <property type="component" value="Chromosome"/>
</dbReference>
<gene>
    <name evidence="7" type="primary">ribN_1</name>
    <name evidence="7" type="ORF">PSAL_002280</name>
</gene>
<dbReference type="Pfam" id="PF00892">
    <property type="entry name" value="EamA"/>
    <property type="match status" value="2"/>
</dbReference>
<proteinExistence type="inferred from homology"/>
<keyword evidence="3" id="KW-0812">Transmembrane</keyword>
<dbReference type="AlphaFoldDB" id="A0A418SCN4"/>